<reference evidence="2 3" key="1">
    <citation type="submission" date="2020-08" db="EMBL/GenBank/DDBJ databases">
        <title>Genomic Encyclopedia of Type Strains, Phase III (KMG-III): the genomes of soil and plant-associated and newly described type strains.</title>
        <authorList>
            <person name="Whitman W."/>
        </authorList>
    </citation>
    <scope>NUCLEOTIDE SEQUENCE [LARGE SCALE GENOMIC DNA]</scope>
    <source>
        <strain evidence="2 3">CECT 3265</strain>
    </source>
</reference>
<dbReference type="AlphaFoldDB" id="A0A7W7L9A2"/>
<comment type="caution">
    <text evidence="2">The sequence shown here is derived from an EMBL/GenBank/DDBJ whole genome shotgun (WGS) entry which is preliminary data.</text>
</comment>
<feature type="region of interest" description="Disordered" evidence="1">
    <location>
        <begin position="44"/>
        <end position="94"/>
    </location>
</feature>
<name>A0A7W7L9A2_STRNE</name>
<keyword evidence="3" id="KW-1185">Reference proteome</keyword>
<sequence length="94" mass="10692">MRGDVHTPRTAVDDLRPRRAAQGVHTDVRRRMVRQQAWQVGDNGVHHLRTADRGPRARLVGRRLARQGEDGSRRQRQHTPCSPPPRHAAQPSES</sequence>
<feature type="compositionally biased region" description="Basic and acidic residues" evidence="1">
    <location>
        <begin position="1"/>
        <end position="17"/>
    </location>
</feature>
<evidence type="ECO:0000313" key="2">
    <source>
        <dbReference type="EMBL" id="MBB4885446.1"/>
    </source>
</evidence>
<gene>
    <name evidence="2" type="ORF">FHS38_001474</name>
</gene>
<protein>
    <submittedName>
        <fullName evidence="2">Uncharacterized protein</fullName>
    </submittedName>
</protein>
<dbReference type="EMBL" id="JACHJG010000002">
    <property type="protein sequence ID" value="MBB4885446.1"/>
    <property type="molecule type" value="Genomic_DNA"/>
</dbReference>
<organism evidence="2 3">
    <name type="scientific">Streptomyces netropsis</name>
    <name type="common">Streptoverticillium netropsis</name>
    <dbReference type="NCBI Taxonomy" id="55404"/>
    <lineage>
        <taxon>Bacteria</taxon>
        <taxon>Bacillati</taxon>
        <taxon>Actinomycetota</taxon>
        <taxon>Actinomycetes</taxon>
        <taxon>Kitasatosporales</taxon>
        <taxon>Streptomycetaceae</taxon>
        <taxon>Streptomyces</taxon>
    </lineage>
</organism>
<evidence type="ECO:0000256" key="1">
    <source>
        <dbReference type="SAM" id="MobiDB-lite"/>
    </source>
</evidence>
<dbReference type="RefSeq" id="WP_184731951.1">
    <property type="nucleotide sequence ID" value="NZ_BMRW01000011.1"/>
</dbReference>
<feature type="region of interest" description="Disordered" evidence="1">
    <location>
        <begin position="1"/>
        <end position="30"/>
    </location>
</feature>
<accession>A0A7W7L9A2</accession>
<proteinExistence type="predicted"/>
<dbReference type="Proteomes" id="UP000556436">
    <property type="component" value="Unassembled WGS sequence"/>
</dbReference>
<evidence type="ECO:0000313" key="3">
    <source>
        <dbReference type="Proteomes" id="UP000556436"/>
    </source>
</evidence>